<dbReference type="PANTHER" id="PTHR43861">
    <property type="entry name" value="TRANS-ACONITATE 2-METHYLTRANSFERASE-RELATED"/>
    <property type="match status" value="1"/>
</dbReference>
<evidence type="ECO:0000313" key="4">
    <source>
        <dbReference type="Proteomes" id="UP001163166"/>
    </source>
</evidence>
<dbReference type="GO" id="GO:0032259">
    <property type="term" value="P:methylation"/>
    <property type="evidence" value="ECO:0007669"/>
    <property type="project" value="UniProtKB-KW"/>
</dbReference>
<dbReference type="Gene3D" id="6.10.250.3100">
    <property type="match status" value="1"/>
</dbReference>
<dbReference type="InterPro" id="IPR029063">
    <property type="entry name" value="SAM-dependent_MTases_sf"/>
</dbReference>
<dbReference type="Pfam" id="PF13489">
    <property type="entry name" value="Methyltransf_23"/>
    <property type="match status" value="1"/>
</dbReference>
<keyword evidence="3" id="KW-0489">Methyltransferase</keyword>
<dbReference type="InterPro" id="IPR038576">
    <property type="entry name" value="Methyltransf_Zn-bd_dom_put_sf"/>
</dbReference>
<dbReference type="EMBL" id="CP076676">
    <property type="protein sequence ID" value="UYO38487.1"/>
    <property type="molecule type" value="Genomic_DNA"/>
</dbReference>
<name>A0AAX3DUG6_RHOPL</name>
<dbReference type="Proteomes" id="UP001163166">
    <property type="component" value="Chromosome"/>
</dbReference>
<feature type="domain" description="Methyltransferase putative zinc binding" evidence="1">
    <location>
        <begin position="17"/>
        <end position="78"/>
    </location>
</feature>
<dbReference type="GO" id="GO:0008168">
    <property type="term" value="F:methyltransferase activity"/>
    <property type="evidence" value="ECO:0007669"/>
    <property type="project" value="UniProtKB-KW"/>
</dbReference>
<dbReference type="SUPFAM" id="SSF53335">
    <property type="entry name" value="S-adenosyl-L-methionine-dependent methyltransferases"/>
    <property type="match status" value="1"/>
</dbReference>
<dbReference type="AlphaFoldDB" id="A0AAX3DUG6"/>
<evidence type="ECO:0000259" key="1">
    <source>
        <dbReference type="Pfam" id="PF08421"/>
    </source>
</evidence>
<dbReference type="Pfam" id="PF08484">
    <property type="entry name" value="Methyltransf_14"/>
    <property type="match status" value="1"/>
</dbReference>
<accession>A0AAX3DUG6</accession>
<dbReference type="Gene3D" id="3.40.50.150">
    <property type="entry name" value="Vaccinia Virus protein VP39"/>
    <property type="match status" value="1"/>
</dbReference>
<keyword evidence="3" id="KW-0808">Transferase</keyword>
<dbReference type="Gene3D" id="6.20.50.110">
    <property type="entry name" value="Methyltransferase, zinc-binding domain"/>
    <property type="match status" value="1"/>
</dbReference>
<dbReference type="Pfam" id="PF08421">
    <property type="entry name" value="Methyltransf_13"/>
    <property type="match status" value="1"/>
</dbReference>
<dbReference type="PANTHER" id="PTHR43861:SF5">
    <property type="entry name" value="BLL5978 PROTEIN"/>
    <property type="match status" value="1"/>
</dbReference>
<feature type="domain" description="C-methyltransferase" evidence="2">
    <location>
        <begin position="259"/>
        <end position="416"/>
    </location>
</feature>
<gene>
    <name evidence="3" type="ORF">KQX62_17405</name>
</gene>
<sequence length="422" mass="47651">MCTSEATVIATAEVPRCRHCGEALNLKLIDLGLSPVANDYVDATNYMRAEPFYPLEVYVCQACRLVQTRDLIAASDIFRDDYAYFSSHSTTWLDHARTYVDYVAKRFGLDAESRHLEIASNDGYLLQYSIWKGIKCLGVEPCRSVALAAREKGIETRIEFFGRETASRLLAEGWGADLVTANNVFAHVPDLNDFVSGVEIVLSRNGVATLEVQHLLTLMQRHQFDTIYHEHFSYMSLLAAQQIFARSGLRVFDVELLETHGGSIRFFVCKDGADHPESPNVREVLAREMAYGLHSDDAYIKWCESVRETKRAFVELLTRLKRQSKTIVGYGAPAKAVTLLNYCGVRTDFIDFTVDRAPSKQLRFLPGVRLPILAPEAIAEAKPDYVVILPWNIKDEIKEQMKEIRSWGGKFIVPVPTARIED</sequence>
<protein>
    <submittedName>
        <fullName evidence="3">Class I SAM-dependent methyltransferase</fullName>
    </submittedName>
</protein>
<evidence type="ECO:0000313" key="3">
    <source>
        <dbReference type="EMBL" id="UYO38487.1"/>
    </source>
</evidence>
<dbReference type="InterPro" id="IPR013691">
    <property type="entry name" value="MeTrfase_14"/>
</dbReference>
<reference evidence="3" key="1">
    <citation type="journal article" date="2022" name="Biol. Control">
        <title>In silico genomic analysis of Rhodopseudomonas palustris strains revealed potential biocontrol agents and crop yield enhancers.</title>
        <authorList>
            <person name="Surachat K."/>
            <person name="Kantachote D."/>
            <person name="Deachamag P."/>
            <person name="Wonglapsuwan M."/>
        </authorList>
    </citation>
    <scope>NUCLEOTIDE SEQUENCE</scope>
    <source>
        <strain evidence="3">TLS06</strain>
    </source>
</reference>
<dbReference type="Gene3D" id="3.40.50.720">
    <property type="entry name" value="NAD(P)-binding Rossmann-like Domain"/>
    <property type="match status" value="1"/>
</dbReference>
<dbReference type="InterPro" id="IPR013630">
    <property type="entry name" value="Methyltransf_Zn-bd_dom_put"/>
</dbReference>
<evidence type="ECO:0000259" key="2">
    <source>
        <dbReference type="Pfam" id="PF08484"/>
    </source>
</evidence>
<organism evidence="3 4">
    <name type="scientific">Rhodopseudomonas palustris</name>
    <dbReference type="NCBI Taxonomy" id="1076"/>
    <lineage>
        <taxon>Bacteria</taxon>
        <taxon>Pseudomonadati</taxon>
        <taxon>Pseudomonadota</taxon>
        <taxon>Alphaproteobacteria</taxon>
        <taxon>Hyphomicrobiales</taxon>
        <taxon>Nitrobacteraceae</taxon>
        <taxon>Rhodopseudomonas</taxon>
    </lineage>
</organism>
<proteinExistence type="predicted"/>